<protein>
    <recommendedName>
        <fullName evidence="4">F-box domain-containing protein</fullName>
    </recommendedName>
</protein>
<reference evidence="2" key="2">
    <citation type="submission" date="2024-10" db="UniProtKB">
        <authorList>
            <consortium name="EnsemblProtists"/>
        </authorList>
    </citation>
    <scope>IDENTIFICATION</scope>
</reference>
<evidence type="ECO:0000256" key="1">
    <source>
        <dbReference type="SAM" id="MobiDB-lite"/>
    </source>
</evidence>
<dbReference type="EnsemblProtists" id="EOD38031">
    <property type="protein sequence ID" value="EOD38031"/>
    <property type="gene ID" value="EMIHUDRAFT_433540"/>
</dbReference>
<dbReference type="AlphaFoldDB" id="A0A0D3KQJ6"/>
<feature type="compositionally biased region" description="Basic and acidic residues" evidence="1">
    <location>
        <begin position="159"/>
        <end position="170"/>
    </location>
</feature>
<dbReference type="KEGG" id="ehx:EMIHUDRAFT_433540"/>
<feature type="region of interest" description="Disordered" evidence="1">
    <location>
        <begin position="144"/>
        <end position="182"/>
    </location>
</feature>
<sequence>MTNFLELALASDRAVRFAFCAPRRLNEHFAPPPPMCDGVHFDLLRHITFEGLPSLRATRRAWNAVQRMPAKRAYVHTGEWHDPQRRLAVYRKPTCKGVIAALRSNFSTVLIHLAPNKHVLDCLRSRAGVKKICPKTAPPSCADMKDDSSPCLRLIRPHPRPDVAERDTTRTSRLRSPLALSP</sequence>
<proteinExistence type="predicted"/>
<evidence type="ECO:0008006" key="4">
    <source>
        <dbReference type="Google" id="ProtNLM"/>
    </source>
</evidence>
<reference evidence="3" key="1">
    <citation type="journal article" date="2013" name="Nature">
        <title>Pan genome of the phytoplankton Emiliania underpins its global distribution.</title>
        <authorList>
            <person name="Read B.A."/>
            <person name="Kegel J."/>
            <person name="Klute M.J."/>
            <person name="Kuo A."/>
            <person name="Lefebvre S.C."/>
            <person name="Maumus F."/>
            <person name="Mayer C."/>
            <person name="Miller J."/>
            <person name="Monier A."/>
            <person name="Salamov A."/>
            <person name="Young J."/>
            <person name="Aguilar M."/>
            <person name="Claverie J.M."/>
            <person name="Frickenhaus S."/>
            <person name="Gonzalez K."/>
            <person name="Herman E.K."/>
            <person name="Lin Y.C."/>
            <person name="Napier J."/>
            <person name="Ogata H."/>
            <person name="Sarno A.F."/>
            <person name="Shmutz J."/>
            <person name="Schroeder D."/>
            <person name="de Vargas C."/>
            <person name="Verret F."/>
            <person name="von Dassow P."/>
            <person name="Valentin K."/>
            <person name="Van de Peer Y."/>
            <person name="Wheeler G."/>
            <person name="Dacks J.B."/>
            <person name="Delwiche C.F."/>
            <person name="Dyhrman S.T."/>
            <person name="Glockner G."/>
            <person name="John U."/>
            <person name="Richards T."/>
            <person name="Worden A.Z."/>
            <person name="Zhang X."/>
            <person name="Grigoriev I.V."/>
            <person name="Allen A.E."/>
            <person name="Bidle K."/>
            <person name="Borodovsky M."/>
            <person name="Bowler C."/>
            <person name="Brownlee C."/>
            <person name="Cock J.M."/>
            <person name="Elias M."/>
            <person name="Gladyshev V.N."/>
            <person name="Groth M."/>
            <person name="Guda C."/>
            <person name="Hadaegh A."/>
            <person name="Iglesias-Rodriguez M.D."/>
            <person name="Jenkins J."/>
            <person name="Jones B.M."/>
            <person name="Lawson T."/>
            <person name="Leese F."/>
            <person name="Lindquist E."/>
            <person name="Lobanov A."/>
            <person name="Lomsadze A."/>
            <person name="Malik S.B."/>
            <person name="Marsh M.E."/>
            <person name="Mackinder L."/>
            <person name="Mock T."/>
            <person name="Mueller-Roeber B."/>
            <person name="Pagarete A."/>
            <person name="Parker M."/>
            <person name="Probert I."/>
            <person name="Quesneville H."/>
            <person name="Raines C."/>
            <person name="Rensing S.A."/>
            <person name="Riano-Pachon D.M."/>
            <person name="Richier S."/>
            <person name="Rokitta S."/>
            <person name="Shiraiwa Y."/>
            <person name="Soanes D.M."/>
            <person name="van der Giezen M."/>
            <person name="Wahlund T.M."/>
            <person name="Williams B."/>
            <person name="Wilson W."/>
            <person name="Wolfe G."/>
            <person name="Wurch L.L."/>
        </authorList>
    </citation>
    <scope>NUCLEOTIDE SEQUENCE</scope>
</reference>
<evidence type="ECO:0000313" key="3">
    <source>
        <dbReference type="Proteomes" id="UP000013827"/>
    </source>
</evidence>
<evidence type="ECO:0000313" key="2">
    <source>
        <dbReference type="EnsemblProtists" id="EOD38031"/>
    </source>
</evidence>
<keyword evidence="3" id="KW-1185">Reference proteome</keyword>
<dbReference type="HOGENOM" id="CLU_1484641_0_0_1"/>
<dbReference type="PaxDb" id="2903-EOD38031"/>
<dbReference type="GeneID" id="17283301"/>
<organism evidence="2 3">
    <name type="scientific">Emiliania huxleyi (strain CCMP1516)</name>
    <dbReference type="NCBI Taxonomy" id="280463"/>
    <lineage>
        <taxon>Eukaryota</taxon>
        <taxon>Haptista</taxon>
        <taxon>Haptophyta</taxon>
        <taxon>Prymnesiophyceae</taxon>
        <taxon>Isochrysidales</taxon>
        <taxon>Noelaerhabdaceae</taxon>
        <taxon>Emiliania</taxon>
    </lineage>
</organism>
<dbReference type="RefSeq" id="XP_005790460.1">
    <property type="nucleotide sequence ID" value="XM_005790403.1"/>
</dbReference>
<accession>A0A0D3KQJ6</accession>
<dbReference type="Proteomes" id="UP000013827">
    <property type="component" value="Unassembled WGS sequence"/>
</dbReference>
<name>A0A0D3KQJ6_EMIH1</name>